<evidence type="ECO:0000256" key="4">
    <source>
        <dbReference type="ARBA" id="ARBA00022840"/>
    </source>
</evidence>
<dbReference type="RefSeq" id="WP_120316223.1">
    <property type="nucleotide sequence ID" value="NZ_BONH01000001.1"/>
</dbReference>
<comment type="similarity">
    <text evidence="1">Belongs to the ABC transporter superfamily.</text>
</comment>
<dbReference type="EMBL" id="BONH01000001">
    <property type="protein sequence ID" value="GIF95394.1"/>
    <property type="molecule type" value="Genomic_DNA"/>
</dbReference>
<dbReference type="Proteomes" id="UP000659904">
    <property type="component" value="Unassembled WGS sequence"/>
</dbReference>
<dbReference type="InterPro" id="IPR003593">
    <property type="entry name" value="AAA+_ATPase"/>
</dbReference>
<dbReference type="InterPro" id="IPR027417">
    <property type="entry name" value="P-loop_NTPase"/>
</dbReference>
<protein>
    <submittedName>
        <fullName evidence="6">Multidrug ABC transporter ATP-binding protein</fullName>
    </submittedName>
</protein>
<evidence type="ECO:0000259" key="5">
    <source>
        <dbReference type="PROSITE" id="PS50893"/>
    </source>
</evidence>
<dbReference type="AlphaFoldDB" id="A0A8J3KHW9"/>
<sequence>MPVVVTRDLSVELGGGTVLDRVNLTADPGQIVAVQGVNGCGKSTLLRCLSGLLRPGGGEVEVLGAAPSADPAFWREVGLLAEEPAWYPGLSVREHLELVALTHGGAAPVDRTLDDFELTARAGASPLTLSSGQRQRLALAATMARPSRLLLLDEPEQKLDAGFRGRLARMIRAYADAGGTVVLATHDAALVAAMDATSLRMRDGRVTQPGPVAA</sequence>
<dbReference type="PANTHER" id="PTHR43335">
    <property type="entry name" value="ABC TRANSPORTER, ATP-BINDING PROTEIN"/>
    <property type="match status" value="1"/>
</dbReference>
<evidence type="ECO:0000256" key="1">
    <source>
        <dbReference type="ARBA" id="ARBA00005417"/>
    </source>
</evidence>
<organism evidence="6 7">
    <name type="scientific">Catellatospora citrea</name>
    <dbReference type="NCBI Taxonomy" id="53366"/>
    <lineage>
        <taxon>Bacteria</taxon>
        <taxon>Bacillati</taxon>
        <taxon>Actinomycetota</taxon>
        <taxon>Actinomycetes</taxon>
        <taxon>Micromonosporales</taxon>
        <taxon>Micromonosporaceae</taxon>
        <taxon>Catellatospora</taxon>
    </lineage>
</organism>
<dbReference type="PROSITE" id="PS50893">
    <property type="entry name" value="ABC_TRANSPORTER_2"/>
    <property type="match status" value="1"/>
</dbReference>
<comment type="caution">
    <text evidence="6">The sequence shown here is derived from an EMBL/GenBank/DDBJ whole genome shotgun (WGS) entry which is preliminary data.</text>
</comment>
<dbReference type="SUPFAM" id="SSF52540">
    <property type="entry name" value="P-loop containing nucleoside triphosphate hydrolases"/>
    <property type="match status" value="1"/>
</dbReference>
<dbReference type="GO" id="GO:0005524">
    <property type="term" value="F:ATP binding"/>
    <property type="evidence" value="ECO:0007669"/>
    <property type="project" value="UniProtKB-KW"/>
</dbReference>
<dbReference type="PROSITE" id="PS00211">
    <property type="entry name" value="ABC_TRANSPORTER_1"/>
    <property type="match status" value="1"/>
</dbReference>
<dbReference type="InterPro" id="IPR003439">
    <property type="entry name" value="ABC_transporter-like_ATP-bd"/>
</dbReference>
<keyword evidence="3" id="KW-0547">Nucleotide-binding</keyword>
<reference evidence="6 7" key="1">
    <citation type="submission" date="2021-01" db="EMBL/GenBank/DDBJ databases">
        <title>Whole genome shotgun sequence of Catellatospora citrea NBRC 14495.</title>
        <authorList>
            <person name="Komaki H."/>
            <person name="Tamura T."/>
        </authorList>
    </citation>
    <scope>NUCLEOTIDE SEQUENCE [LARGE SCALE GENOMIC DNA]</scope>
    <source>
        <strain evidence="6 7">NBRC 14495</strain>
    </source>
</reference>
<dbReference type="PANTHER" id="PTHR43335:SF4">
    <property type="entry name" value="ABC TRANSPORTER, ATP-BINDING PROTEIN"/>
    <property type="match status" value="1"/>
</dbReference>
<dbReference type="GO" id="GO:0016887">
    <property type="term" value="F:ATP hydrolysis activity"/>
    <property type="evidence" value="ECO:0007669"/>
    <property type="project" value="InterPro"/>
</dbReference>
<evidence type="ECO:0000313" key="7">
    <source>
        <dbReference type="Proteomes" id="UP000659904"/>
    </source>
</evidence>
<feature type="domain" description="ABC transporter" evidence="5">
    <location>
        <begin position="4"/>
        <end position="214"/>
    </location>
</feature>
<dbReference type="Pfam" id="PF00005">
    <property type="entry name" value="ABC_tran"/>
    <property type="match status" value="1"/>
</dbReference>
<name>A0A8J3KHW9_9ACTN</name>
<proteinExistence type="inferred from homology"/>
<dbReference type="InterPro" id="IPR017871">
    <property type="entry name" value="ABC_transporter-like_CS"/>
</dbReference>
<evidence type="ECO:0000256" key="2">
    <source>
        <dbReference type="ARBA" id="ARBA00022448"/>
    </source>
</evidence>
<dbReference type="SMART" id="SM00382">
    <property type="entry name" value="AAA"/>
    <property type="match status" value="1"/>
</dbReference>
<keyword evidence="7" id="KW-1185">Reference proteome</keyword>
<accession>A0A8J3KHW9</accession>
<keyword evidence="4 6" id="KW-0067">ATP-binding</keyword>
<evidence type="ECO:0000256" key="3">
    <source>
        <dbReference type="ARBA" id="ARBA00022741"/>
    </source>
</evidence>
<evidence type="ECO:0000313" key="6">
    <source>
        <dbReference type="EMBL" id="GIF95394.1"/>
    </source>
</evidence>
<dbReference type="CDD" id="cd03230">
    <property type="entry name" value="ABC_DR_subfamily_A"/>
    <property type="match status" value="1"/>
</dbReference>
<gene>
    <name evidence="6" type="ORF">Cci01nite_04880</name>
</gene>
<dbReference type="Gene3D" id="3.40.50.300">
    <property type="entry name" value="P-loop containing nucleotide triphosphate hydrolases"/>
    <property type="match status" value="1"/>
</dbReference>
<keyword evidence="2" id="KW-0813">Transport</keyword>